<dbReference type="EMBL" id="BKCJ010293985">
    <property type="protein sequence ID" value="GEZ56110.1"/>
    <property type="molecule type" value="Genomic_DNA"/>
</dbReference>
<feature type="non-terminal residue" evidence="2">
    <location>
        <position position="1"/>
    </location>
</feature>
<feature type="region of interest" description="Disordered" evidence="1">
    <location>
        <begin position="33"/>
        <end position="55"/>
    </location>
</feature>
<sequence>AFTRLLFFRSPATRWASVAFGTGIGLSLDNDAHFTPTHHQQQQHQKQQCKRGGGNMNMSGLFPSAHHLFENNMHPSQQHSLLHIVPQAFQGQPTTNTTVTVAHPPSIHPRVKVLSMNRLGGAGAVALLVFDVSLQSVEGDANENGYNQPAWENWSNNDKEHEVAKLMEEDVGAAIYGNMILVVCHKFNAPPPISSLFHLLVALEKPEEQYVAKSVVETGAYYFQTDDEPKKTNHSYSYSLLLFHAAAAAGVVIVVGG</sequence>
<protein>
    <submittedName>
        <fullName evidence="2">Transcription factor UNE12-like</fullName>
    </submittedName>
</protein>
<reference evidence="2" key="1">
    <citation type="journal article" date="2019" name="Sci. Rep.">
        <title>Draft genome of Tanacetum cinerariifolium, the natural source of mosquito coil.</title>
        <authorList>
            <person name="Yamashiro T."/>
            <person name="Shiraishi A."/>
            <person name="Satake H."/>
            <person name="Nakayama K."/>
        </authorList>
    </citation>
    <scope>NUCLEOTIDE SEQUENCE</scope>
</reference>
<comment type="caution">
    <text evidence="2">The sequence shown here is derived from an EMBL/GenBank/DDBJ whole genome shotgun (WGS) entry which is preliminary data.</text>
</comment>
<organism evidence="2">
    <name type="scientific">Tanacetum cinerariifolium</name>
    <name type="common">Dalmatian daisy</name>
    <name type="synonym">Chrysanthemum cinerariifolium</name>
    <dbReference type="NCBI Taxonomy" id="118510"/>
    <lineage>
        <taxon>Eukaryota</taxon>
        <taxon>Viridiplantae</taxon>
        <taxon>Streptophyta</taxon>
        <taxon>Embryophyta</taxon>
        <taxon>Tracheophyta</taxon>
        <taxon>Spermatophyta</taxon>
        <taxon>Magnoliopsida</taxon>
        <taxon>eudicotyledons</taxon>
        <taxon>Gunneridae</taxon>
        <taxon>Pentapetalae</taxon>
        <taxon>asterids</taxon>
        <taxon>campanulids</taxon>
        <taxon>Asterales</taxon>
        <taxon>Asteraceae</taxon>
        <taxon>Asteroideae</taxon>
        <taxon>Anthemideae</taxon>
        <taxon>Anthemidinae</taxon>
        <taxon>Tanacetum</taxon>
    </lineage>
</organism>
<gene>
    <name evidence="2" type="ORF">Tci_528083</name>
</gene>
<evidence type="ECO:0000313" key="2">
    <source>
        <dbReference type="EMBL" id="GEZ56110.1"/>
    </source>
</evidence>
<dbReference type="AlphaFoldDB" id="A0A699IHK1"/>
<accession>A0A699IHK1</accession>
<name>A0A699IHK1_TANCI</name>
<evidence type="ECO:0000256" key="1">
    <source>
        <dbReference type="SAM" id="MobiDB-lite"/>
    </source>
</evidence>
<proteinExistence type="predicted"/>